<dbReference type="InterPro" id="IPR018714">
    <property type="entry name" value="DUF2237"/>
</dbReference>
<gene>
    <name evidence="1" type="ORF">LSUE1_G008962</name>
</gene>
<dbReference type="Gene3D" id="3.30.56.110">
    <property type="entry name" value="Protein of unknown function DUF2237"/>
    <property type="match status" value="1"/>
</dbReference>
<dbReference type="PANTHER" id="PTHR37466">
    <property type="entry name" value="SLR1628 PROTEIN"/>
    <property type="match status" value="1"/>
</dbReference>
<protein>
    <submittedName>
        <fullName evidence="1">Uncharacterized protein</fullName>
    </submittedName>
</protein>
<dbReference type="Proteomes" id="UP000469558">
    <property type="component" value="Unassembled WGS sequence"/>
</dbReference>
<dbReference type="EMBL" id="QGMK01001950">
    <property type="protein sequence ID" value="TVY62727.1"/>
    <property type="molecule type" value="Genomic_DNA"/>
</dbReference>
<keyword evidence="2" id="KW-1185">Reference proteome</keyword>
<reference evidence="1 2" key="1">
    <citation type="submission" date="2018-05" db="EMBL/GenBank/DDBJ databases">
        <title>Genome sequencing and assembly of the regulated plant pathogen Lachnellula willkommii and related sister species for the development of diagnostic species identification markers.</title>
        <authorList>
            <person name="Giroux E."/>
            <person name="Bilodeau G."/>
        </authorList>
    </citation>
    <scope>NUCLEOTIDE SEQUENCE [LARGE SCALE GENOMIC DNA]</scope>
    <source>
        <strain evidence="1 2">CBS 268.59</strain>
    </source>
</reference>
<evidence type="ECO:0000313" key="1">
    <source>
        <dbReference type="EMBL" id="TVY62727.1"/>
    </source>
</evidence>
<organism evidence="1 2">
    <name type="scientific">Lachnellula suecica</name>
    <dbReference type="NCBI Taxonomy" id="602035"/>
    <lineage>
        <taxon>Eukaryota</taxon>
        <taxon>Fungi</taxon>
        <taxon>Dikarya</taxon>
        <taxon>Ascomycota</taxon>
        <taxon>Pezizomycotina</taxon>
        <taxon>Leotiomycetes</taxon>
        <taxon>Helotiales</taxon>
        <taxon>Lachnaceae</taxon>
        <taxon>Lachnellula</taxon>
    </lineage>
</organism>
<name>A0A8T9BW01_9HELO</name>
<dbReference type="Pfam" id="PF09996">
    <property type="entry name" value="DUF2237"/>
    <property type="match status" value="1"/>
</dbReference>
<dbReference type="OrthoDB" id="1517790at2759"/>
<dbReference type="PANTHER" id="PTHR37466:SF1">
    <property type="entry name" value="SLR1628 PROTEIN"/>
    <property type="match status" value="1"/>
</dbReference>
<evidence type="ECO:0000313" key="2">
    <source>
        <dbReference type="Proteomes" id="UP000469558"/>
    </source>
</evidence>
<accession>A0A8T9BW01</accession>
<proteinExistence type="predicted"/>
<dbReference type="AlphaFoldDB" id="A0A8T9BW01"/>
<comment type="caution">
    <text evidence="1">The sequence shown here is derived from an EMBL/GenBank/DDBJ whole genome shotgun (WGS) entry which is preliminary data.</text>
</comment>
<sequence>MASTLPKAHHSLSIFKTPLTLHSKSPVTGFYRNGYCDVGPDDAGNHSVAATLTDPFLDFTASRGNNLRSIGLTGGCKWCLCANRWKEASVFAEKEGKVSDGIGGLIGAVG</sequence>